<reference evidence="2 3" key="1">
    <citation type="submission" date="2017-08" db="EMBL/GenBank/DDBJ databases">
        <authorList>
            <person name="Park S.-J."/>
            <person name="Kim H."/>
        </authorList>
    </citation>
    <scope>NUCLEOTIDE SEQUENCE [LARGE SCALE GENOMIC DNA]</scope>
    <source>
        <strain evidence="3">ye3</strain>
    </source>
</reference>
<proteinExistence type="predicted"/>
<keyword evidence="3" id="KW-1185">Reference proteome</keyword>
<keyword evidence="1" id="KW-0472">Membrane</keyword>
<organism evidence="2 3">
    <name type="scientific">Pollutimonas thiosulfatoxidans</name>
    <dbReference type="NCBI Taxonomy" id="2028345"/>
    <lineage>
        <taxon>Bacteria</taxon>
        <taxon>Pseudomonadati</taxon>
        <taxon>Pseudomonadota</taxon>
        <taxon>Betaproteobacteria</taxon>
        <taxon>Burkholderiales</taxon>
        <taxon>Alcaligenaceae</taxon>
        <taxon>Pollutimonas</taxon>
    </lineage>
</organism>
<dbReference type="AlphaFoldDB" id="A0A410GBE9"/>
<dbReference type="Proteomes" id="UP000283474">
    <property type="component" value="Chromosome"/>
</dbReference>
<feature type="transmembrane region" description="Helical" evidence="1">
    <location>
        <begin position="45"/>
        <end position="66"/>
    </location>
</feature>
<evidence type="ECO:0008006" key="4">
    <source>
        <dbReference type="Google" id="ProtNLM"/>
    </source>
</evidence>
<keyword evidence="1" id="KW-0812">Transmembrane</keyword>
<name>A0A410GBE9_9BURK</name>
<dbReference type="KEGG" id="pus:CKA81_07000"/>
<evidence type="ECO:0000313" key="2">
    <source>
        <dbReference type="EMBL" id="QAA93611.1"/>
    </source>
</evidence>
<gene>
    <name evidence="2" type="ORF">CKA81_07000</name>
</gene>
<dbReference type="EMBL" id="CP022987">
    <property type="protein sequence ID" value="QAA93611.1"/>
    <property type="molecule type" value="Genomic_DNA"/>
</dbReference>
<dbReference type="OrthoDB" id="6197657at2"/>
<evidence type="ECO:0000256" key="1">
    <source>
        <dbReference type="SAM" id="Phobius"/>
    </source>
</evidence>
<dbReference type="RefSeq" id="WP_128354654.1">
    <property type="nucleotide sequence ID" value="NZ_CP022987.1"/>
</dbReference>
<accession>A0A410GBE9</accession>
<keyword evidence="1" id="KW-1133">Transmembrane helix</keyword>
<protein>
    <recommendedName>
        <fullName evidence="4">Transmembrane protein</fullName>
    </recommendedName>
</protein>
<evidence type="ECO:0000313" key="3">
    <source>
        <dbReference type="Proteomes" id="UP000283474"/>
    </source>
</evidence>
<sequence length="84" mass="9356">MRRRSLMWILWPSFLIAGATSAAVFAAIDPLDISFFGFFQAERQAVYAGGFFLFWVMAALSSALTLHLAPRGRLEDEFGDPVPD</sequence>